<dbReference type="AlphaFoldDB" id="A0A5B7E3X7"/>
<dbReference type="EMBL" id="VSRR010001834">
    <property type="protein sequence ID" value="MPC27973.1"/>
    <property type="molecule type" value="Genomic_DNA"/>
</dbReference>
<organism evidence="2 3">
    <name type="scientific">Portunus trituberculatus</name>
    <name type="common">Swimming crab</name>
    <name type="synonym">Neptunus trituberculatus</name>
    <dbReference type="NCBI Taxonomy" id="210409"/>
    <lineage>
        <taxon>Eukaryota</taxon>
        <taxon>Metazoa</taxon>
        <taxon>Ecdysozoa</taxon>
        <taxon>Arthropoda</taxon>
        <taxon>Crustacea</taxon>
        <taxon>Multicrustacea</taxon>
        <taxon>Malacostraca</taxon>
        <taxon>Eumalacostraca</taxon>
        <taxon>Eucarida</taxon>
        <taxon>Decapoda</taxon>
        <taxon>Pleocyemata</taxon>
        <taxon>Brachyura</taxon>
        <taxon>Eubrachyura</taxon>
        <taxon>Portunoidea</taxon>
        <taxon>Portunidae</taxon>
        <taxon>Portuninae</taxon>
        <taxon>Portunus</taxon>
    </lineage>
</organism>
<gene>
    <name evidence="2" type="ORF">E2C01_021166</name>
</gene>
<evidence type="ECO:0000313" key="3">
    <source>
        <dbReference type="Proteomes" id="UP000324222"/>
    </source>
</evidence>
<evidence type="ECO:0000313" key="2">
    <source>
        <dbReference type="EMBL" id="MPC27973.1"/>
    </source>
</evidence>
<reference evidence="2 3" key="1">
    <citation type="submission" date="2019-05" db="EMBL/GenBank/DDBJ databases">
        <title>Another draft genome of Portunus trituberculatus and its Hox gene families provides insights of decapod evolution.</title>
        <authorList>
            <person name="Jeong J.-H."/>
            <person name="Song I."/>
            <person name="Kim S."/>
            <person name="Choi T."/>
            <person name="Kim D."/>
            <person name="Ryu S."/>
            <person name="Kim W."/>
        </authorList>
    </citation>
    <scope>NUCLEOTIDE SEQUENCE [LARGE SCALE GENOMIC DNA]</scope>
    <source>
        <tissue evidence="2">Muscle</tissue>
    </source>
</reference>
<dbReference type="Proteomes" id="UP000324222">
    <property type="component" value="Unassembled WGS sequence"/>
</dbReference>
<feature type="compositionally biased region" description="Polar residues" evidence="1">
    <location>
        <begin position="28"/>
        <end position="37"/>
    </location>
</feature>
<keyword evidence="3" id="KW-1185">Reference proteome</keyword>
<evidence type="ECO:0000256" key="1">
    <source>
        <dbReference type="SAM" id="MobiDB-lite"/>
    </source>
</evidence>
<sequence length="101" mass="11180">MVGAVEERQTLQPPLLQINRHKHLANFTNYTSTSSPGRSMRESLLRGAGRPQAPTPGIMGRWKVFHKAAALLAWLRRDTRTQHSQSAWNVAPASSSALSFS</sequence>
<feature type="region of interest" description="Disordered" evidence="1">
    <location>
        <begin position="28"/>
        <end position="56"/>
    </location>
</feature>
<name>A0A5B7E3X7_PORTR</name>
<proteinExistence type="predicted"/>
<accession>A0A5B7E3X7</accession>
<protein>
    <submittedName>
        <fullName evidence="2">Uncharacterized protein</fullName>
    </submittedName>
</protein>
<comment type="caution">
    <text evidence="2">The sequence shown here is derived from an EMBL/GenBank/DDBJ whole genome shotgun (WGS) entry which is preliminary data.</text>
</comment>